<name>A0AB34KEH5_9PEZI</name>
<dbReference type="SUPFAM" id="SSF88723">
    <property type="entry name" value="PIN domain-like"/>
    <property type="match status" value="1"/>
</dbReference>
<keyword evidence="1" id="KW-0810">Translation regulation</keyword>
<feature type="domain" description="XPG-I" evidence="3">
    <location>
        <begin position="148"/>
        <end position="216"/>
    </location>
</feature>
<proteinExistence type="inferred from homology"/>
<dbReference type="PANTHER" id="PTHR11081">
    <property type="entry name" value="FLAP ENDONUCLEASE FAMILY MEMBER"/>
    <property type="match status" value="1"/>
</dbReference>
<evidence type="ECO:0000313" key="5">
    <source>
        <dbReference type="Proteomes" id="UP000803884"/>
    </source>
</evidence>
<reference evidence="4 5" key="1">
    <citation type="journal article" date="2020" name="Microbiol. Resour. Announc.">
        <title>Draft Genome Sequence of a Cladosporium Species Isolated from the Mesophotic Ascidian Didemnum maculosum.</title>
        <authorList>
            <person name="Gioti A."/>
            <person name="Siaperas R."/>
            <person name="Nikolaivits E."/>
            <person name="Le Goff G."/>
            <person name="Ouazzani J."/>
            <person name="Kotoulas G."/>
            <person name="Topakas E."/>
        </authorList>
    </citation>
    <scope>NUCLEOTIDE SEQUENCE [LARGE SCALE GENOMIC DNA]</scope>
    <source>
        <strain evidence="4 5">TM138-S3</strain>
    </source>
</reference>
<dbReference type="InterPro" id="IPR022039">
    <property type="entry name" value="MKT1_C"/>
</dbReference>
<dbReference type="Gene3D" id="3.40.50.1010">
    <property type="entry name" value="5'-nuclease"/>
    <property type="match status" value="1"/>
</dbReference>
<gene>
    <name evidence="4" type="ORF">WHR41_09061</name>
</gene>
<evidence type="ECO:0000259" key="3">
    <source>
        <dbReference type="SMART" id="SM00484"/>
    </source>
</evidence>
<dbReference type="Pfam" id="PF00867">
    <property type="entry name" value="XPG_I"/>
    <property type="match status" value="1"/>
</dbReference>
<dbReference type="SMART" id="SM00484">
    <property type="entry name" value="XPGI"/>
    <property type="match status" value="1"/>
</dbReference>
<dbReference type="PANTHER" id="PTHR11081:SF32">
    <property type="entry name" value="POST-TRANSCRIPTIONAL REGULATOR MKT1"/>
    <property type="match status" value="1"/>
</dbReference>
<dbReference type="GeneID" id="96010503"/>
<dbReference type="InterPro" id="IPR029060">
    <property type="entry name" value="PIN-like_dom_sf"/>
</dbReference>
<dbReference type="InterPro" id="IPR022040">
    <property type="entry name" value="MKT1_N"/>
</dbReference>
<organism evidence="4 5">
    <name type="scientific">Cladosporium halotolerans</name>
    <dbReference type="NCBI Taxonomy" id="1052096"/>
    <lineage>
        <taxon>Eukaryota</taxon>
        <taxon>Fungi</taxon>
        <taxon>Dikarya</taxon>
        <taxon>Ascomycota</taxon>
        <taxon>Pezizomycotina</taxon>
        <taxon>Dothideomycetes</taxon>
        <taxon>Dothideomycetidae</taxon>
        <taxon>Cladosporiales</taxon>
        <taxon>Cladosporiaceae</taxon>
        <taxon>Cladosporium</taxon>
    </lineage>
</organism>
<accession>A0AB34KEH5</accession>
<dbReference type="GO" id="GO:0003730">
    <property type="term" value="F:mRNA 3'-UTR binding"/>
    <property type="evidence" value="ECO:0007669"/>
    <property type="project" value="TreeGrafter"/>
</dbReference>
<evidence type="ECO:0000313" key="4">
    <source>
        <dbReference type="EMBL" id="KAL1582176.1"/>
    </source>
</evidence>
<dbReference type="InterPro" id="IPR006084">
    <property type="entry name" value="XPG/Rad2"/>
</dbReference>
<dbReference type="AlphaFoldDB" id="A0AB34KEH5"/>
<evidence type="ECO:0000256" key="2">
    <source>
        <dbReference type="ARBA" id="ARBA00024023"/>
    </source>
</evidence>
<comment type="caution">
    <text evidence="4">The sequence shown here is derived from an EMBL/GenBank/DDBJ whole genome shotgun (WGS) entry which is preliminary data.</text>
</comment>
<evidence type="ECO:0000256" key="1">
    <source>
        <dbReference type="ARBA" id="ARBA00022845"/>
    </source>
</evidence>
<comment type="similarity">
    <text evidence="2">Belongs to the XPG/RAD2 endonuclease family.</text>
</comment>
<keyword evidence="5" id="KW-1185">Reference proteome</keyword>
<dbReference type="Pfam" id="PF12246">
    <property type="entry name" value="MKT1_C"/>
    <property type="match status" value="1"/>
</dbReference>
<dbReference type="RefSeq" id="XP_069225283.1">
    <property type="nucleotide sequence ID" value="XM_069377665.1"/>
</dbReference>
<dbReference type="Proteomes" id="UP000803884">
    <property type="component" value="Unassembled WGS sequence"/>
</dbReference>
<dbReference type="GO" id="GO:0006417">
    <property type="term" value="P:regulation of translation"/>
    <property type="evidence" value="ECO:0007669"/>
    <property type="project" value="UniProtKB-KW"/>
</dbReference>
<dbReference type="GO" id="GO:0004518">
    <property type="term" value="F:nuclease activity"/>
    <property type="evidence" value="ECO:0007669"/>
    <property type="project" value="InterPro"/>
</dbReference>
<dbReference type="EMBL" id="JAAQHG020000061">
    <property type="protein sequence ID" value="KAL1582176.1"/>
    <property type="molecule type" value="Genomic_DNA"/>
</dbReference>
<dbReference type="InterPro" id="IPR006086">
    <property type="entry name" value="XPG-I_dom"/>
</dbReference>
<dbReference type="Pfam" id="PF12247">
    <property type="entry name" value="MKT1_N"/>
    <property type="match status" value="1"/>
</dbReference>
<dbReference type="GO" id="GO:0006974">
    <property type="term" value="P:DNA damage response"/>
    <property type="evidence" value="ECO:0007669"/>
    <property type="project" value="UniProtKB-ARBA"/>
</dbReference>
<dbReference type="CDD" id="cd09858">
    <property type="entry name" value="PIN_MKT1"/>
    <property type="match status" value="1"/>
</dbReference>
<protein>
    <recommendedName>
        <fullName evidence="3">XPG-I domain-containing protein</fullName>
    </recommendedName>
</protein>
<sequence length="735" mass="81468">MASRAQAFRDWATAEQLTITGPIDQLKDKRIVVDAEDFLENILTSQATREPLLPALGGLPFALRKHLDTYLAKFQEVNITLTFVFNGLDLACRDRQTISRESKQAARSLDEAWSLYSQSRADEAVAEFGKSCTYRTYPILRWLQSYLQREGVRIQTAPYSAAAQVVSLDRENFGDAIAGSSSCLLFGASRVITAFDFESQSFSWVERSKCLAKLAMNEDQFIDFCLLSGLTILALPTELENVPNPIQGARELAGRAGSMGFAAYATLNKEFMELFKKARTAVKHSVIITGSGEVTLTKNDTAAGDMHDVIGQRLPDEIYYYLSRGVVGSRVLNWRTRGELFEIAPLDGGSSSAYQQLVTQKLAPLRTRTMALINPMLHRYYQKKDVDLIAWHNESSKQALGVPDASSPLQSANRWRVRNATLTKASDAKFDIKEEPLLFAVALLSDENTAQETVTEKIGDTATQELRSPDELISNTVLRFLEDRGYINNNHTLSAWGKALKSAFDQAEQNGYLAAAGRKEAEEAIFMAFELHKLDVLNTSQMFPSDKYLGAPMRGSETDRAYTLLLSRIACLGSFHHKEIGFTGPLSRHLLGYQQMTSAVRASLRDLLEVHALSMLGSGAVSRELSPSDYSTLGCNLPFVQDCDLGLSLVVKSFLDELSNDSSKRSDITRWFNHAYDVPGDLEKAWKMWDAINAGIQAADSAIVNNDTKTTFKNADEWLAQKLQQANPANTNGSA</sequence>